<evidence type="ECO:0000313" key="2">
    <source>
        <dbReference type="EMBL" id="TFK87875.1"/>
    </source>
</evidence>
<name>A0A5C3PDP8_9APHY</name>
<proteinExistence type="predicted"/>
<feature type="non-terminal residue" evidence="2">
    <location>
        <position position="168"/>
    </location>
</feature>
<sequence>MSWYQEESLCDVLRILIAMNCTAESSAAEVQHHHQQELASLREQLDRSVQQLETVKHESAKLFQECTAALAEKESTIAAMEEKLRERDMSLDECKREVLRRDGRVQWLEKEVQNMQVELQKLRRNRDRFAQVTQVMQSLNRDESVDPTEFMAAALDEDSGPSRKRARV</sequence>
<evidence type="ECO:0000256" key="1">
    <source>
        <dbReference type="SAM" id="Coils"/>
    </source>
</evidence>
<dbReference type="AlphaFoldDB" id="A0A5C3PDP8"/>
<keyword evidence="3" id="KW-1185">Reference proteome</keyword>
<dbReference type="Proteomes" id="UP000308197">
    <property type="component" value="Unassembled WGS sequence"/>
</dbReference>
<feature type="coiled-coil region" evidence="1">
    <location>
        <begin position="38"/>
        <end position="132"/>
    </location>
</feature>
<dbReference type="InParanoid" id="A0A5C3PDP8"/>
<accession>A0A5C3PDP8</accession>
<protein>
    <submittedName>
        <fullName evidence="2">Uncharacterized protein</fullName>
    </submittedName>
</protein>
<gene>
    <name evidence="2" type="ORF">K466DRAFT_586020</name>
</gene>
<dbReference type="EMBL" id="ML211135">
    <property type="protein sequence ID" value="TFK87875.1"/>
    <property type="molecule type" value="Genomic_DNA"/>
</dbReference>
<reference evidence="2 3" key="1">
    <citation type="journal article" date="2019" name="Nat. Ecol. Evol.">
        <title>Megaphylogeny resolves global patterns of mushroom evolution.</title>
        <authorList>
            <person name="Varga T."/>
            <person name="Krizsan K."/>
            <person name="Foldi C."/>
            <person name="Dima B."/>
            <person name="Sanchez-Garcia M."/>
            <person name="Sanchez-Ramirez S."/>
            <person name="Szollosi G.J."/>
            <person name="Szarkandi J.G."/>
            <person name="Papp V."/>
            <person name="Albert L."/>
            <person name="Andreopoulos W."/>
            <person name="Angelini C."/>
            <person name="Antonin V."/>
            <person name="Barry K.W."/>
            <person name="Bougher N.L."/>
            <person name="Buchanan P."/>
            <person name="Buyck B."/>
            <person name="Bense V."/>
            <person name="Catcheside P."/>
            <person name="Chovatia M."/>
            <person name="Cooper J."/>
            <person name="Damon W."/>
            <person name="Desjardin D."/>
            <person name="Finy P."/>
            <person name="Geml J."/>
            <person name="Haridas S."/>
            <person name="Hughes K."/>
            <person name="Justo A."/>
            <person name="Karasinski D."/>
            <person name="Kautmanova I."/>
            <person name="Kiss B."/>
            <person name="Kocsube S."/>
            <person name="Kotiranta H."/>
            <person name="LaButti K.M."/>
            <person name="Lechner B.E."/>
            <person name="Liimatainen K."/>
            <person name="Lipzen A."/>
            <person name="Lukacs Z."/>
            <person name="Mihaltcheva S."/>
            <person name="Morgado L.N."/>
            <person name="Niskanen T."/>
            <person name="Noordeloos M.E."/>
            <person name="Ohm R.A."/>
            <person name="Ortiz-Santana B."/>
            <person name="Ovrebo C."/>
            <person name="Racz N."/>
            <person name="Riley R."/>
            <person name="Savchenko A."/>
            <person name="Shiryaev A."/>
            <person name="Soop K."/>
            <person name="Spirin V."/>
            <person name="Szebenyi C."/>
            <person name="Tomsovsky M."/>
            <person name="Tulloss R.E."/>
            <person name="Uehling J."/>
            <person name="Grigoriev I.V."/>
            <person name="Vagvolgyi C."/>
            <person name="Papp T."/>
            <person name="Martin F.M."/>
            <person name="Miettinen O."/>
            <person name="Hibbett D.S."/>
            <person name="Nagy L.G."/>
        </authorList>
    </citation>
    <scope>NUCLEOTIDE SEQUENCE [LARGE SCALE GENOMIC DNA]</scope>
    <source>
        <strain evidence="2 3">HHB13444</strain>
    </source>
</reference>
<organism evidence="2 3">
    <name type="scientific">Polyporus arcularius HHB13444</name>
    <dbReference type="NCBI Taxonomy" id="1314778"/>
    <lineage>
        <taxon>Eukaryota</taxon>
        <taxon>Fungi</taxon>
        <taxon>Dikarya</taxon>
        <taxon>Basidiomycota</taxon>
        <taxon>Agaricomycotina</taxon>
        <taxon>Agaricomycetes</taxon>
        <taxon>Polyporales</taxon>
        <taxon>Polyporaceae</taxon>
        <taxon>Polyporus</taxon>
    </lineage>
</organism>
<keyword evidence="1" id="KW-0175">Coiled coil</keyword>
<evidence type="ECO:0000313" key="3">
    <source>
        <dbReference type="Proteomes" id="UP000308197"/>
    </source>
</evidence>